<keyword evidence="7" id="KW-0732">Signal</keyword>
<dbReference type="Proteomes" id="UP000824156">
    <property type="component" value="Unassembled WGS sequence"/>
</dbReference>
<dbReference type="CDD" id="cd06563">
    <property type="entry name" value="GH20_chitobiase-like"/>
    <property type="match status" value="1"/>
</dbReference>
<proteinExistence type="inferred from homology"/>
<dbReference type="AlphaFoldDB" id="A0A9D1W6W5"/>
<dbReference type="InterPro" id="IPR017853">
    <property type="entry name" value="GH"/>
</dbReference>
<evidence type="ECO:0000259" key="9">
    <source>
        <dbReference type="Pfam" id="PF02838"/>
    </source>
</evidence>
<dbReference type="Pfam" id="PF00728">
    <property type="entry name" value="Glyco_hydro_20"/>
    <property type="match status" value="1"/>
</dbReference>
<evidence type="ECO:0000313" key="11">
    <source>
        <dbReference type="Proteomes" id="UP000824156"/>
    </source>
</evidence>
<comment type="catalytic activity">
    <reaction evidence="1">
        <text>Hydrolysis of terminal non-reducing N-acetyl-D-hexosamine residues in N-acetyl-beta-D-hexosaminides.</text>
        <dbReference type="EC" id="3.2.1.52"/>
    </reaction>
</comment>
<organism evidence="10 11">
    <name type="scientific">Candidatus Sphingobacterium stercoripullorum</name>
    <dbReference type="NCBI Taxonomy" id="2838759"/>
    <lineage>
        <taxon>Bacteria</taxon>
        <taxon>Pseudomonadati</taxon>
        <taxon>Bacteroidota</taxon>
        <taxon>Sphingobacteriia</taxon>
        <taxon>Sphingobacteriales</taxon>
        <taxon>Sphingobacteriaceae</taxon>
        <taxon>Sphingobacterium</taxon>
    </lineage>
</organism>
<evidence type="ECO:0000256" key="3">
    <source>
        <dbReference type="ARBA" id="ARBA00012663"/>
    </source>
</evidence>
<evidence type="ECO:0000256" key="2">
    <source>
        <dbReference type="ARBA" id="ARBA00006285"/>
    </source>
</evidence>
<accession>A0A9D1W6W5</accession>
<dbReference type="Pfam" id="PF02838">
    <property type="entry name" value="Glyco_hydro_20b"/>
    <property type="match status" value="1"/>
</dbReference>
<evidence type="ECO:0000256" key="4">
    <source>
        <dbReference type="ARBA" id="ARBA00022801"/>
    </source>
</evidence>
<reference evidence="10" key="2">
    <citation type="submission" date="2021-04" db="EMBL/GenBank/DDBJ databases">
        <authorList>
            <person name="Gilroy R."/>
        </authorList>
    </citation>
    <scope>NUCLEOTIDE SEQUENCE</scope>
    <source>
        <strain evidence="10">1719</strain>
    </source>
</reference>
<dbReference type="Gene3D" id="3.20.20.80">
    <property type="entry name" value="Glycosidases"/>
    <property type="match status" value="1"/>
</dbReference>
<dbReference type="GO" id="GO:0016020">
    <property type="term" value="C:membrane"/>
    <property type="evidence" value="ECO:0007669"/>
    <property type="project" value="TreeGrafter"/>
</dbReference>
<feature type="active site" description="Proton donor" evidence="6">
    <location>
        <position position="324"/>
    </location>
</feature>
<dbReference type="GO" id="GO:0005975">
    <property type="term" value="P:carbohydrate metabolic process"/>
    <property type="evidence" value="ECO:0007669"/>
    <property type="project" value="InterPro"/>
</dbReference>
<evidence type="ECO:0000256" key="1">
    <source>
        <dbReference type="ARBA" id="ARBA00001231"/>
    </source>
</evidence>
<dbReference type="PANTHER" id="PTHR22600:SF57">
    <property type="entry name" value="BETA-N-ACETYLHEXOSAMINIDASE"/>
    <property type="match status" value="1"/>
</dbReference>
<dbReference type="InterPro" id="IPR025705">
    <property type="entry name" value="Beta_hexosaminidase_sua/sub"/>
</dbReference>
<dbReference type="PANTHER" id="PTHR22600">
    <property type="entry name" value="BETA-HEXOSAMINIDASE"/>
    <property type="match status" value="1"/>
</dbReference>
<dbReference type="PRINTS" id="PR00738">
    <property type="entry name" value="GLHYDRLASE20"/>
</dbReference>
<feature type="chain" id="PRO_5039301023" description="beta-N-acetylhexosaminidase" evidence="7">
    <location>
        <begin position="21"/>
        <end position="531"/>
    </location>
</feature>
<evidence type="ECO:0000256" key="5">
    <source>
        <dbReference type="ARBA" id="ARBA00023295"/>
    </source>
</evidence>
<evidence type="ECO:0000259" key="8">
    <source>
        <dbReference type="Pfam" id="PF00728"/>
    </source>
</evidence>
<comment type="caution">
    <text evidence="10">The sequence shown here is derived from an EMBL/GenBank/DDBJ whole genome shotgun (WGS) entry which is preliminary data.</text>
</comment>
<comment type="similarity">
    <text evidence="2">Belongs to the glycosyl hydrolase 20 family.</text>
</comment>
<dbReference type="InterPro" id="IPR015883">
    <property type="entry name" value="Glyco_hydro_20_cat"/>
</dbReference>
<evidence type="ECO:0000313" key="10">
    <source>
        <dbReference type="EMBL" id="HIX53735.1"/>
    </source>
</evidence>
<dbReference type="EC" id="3.2.1.52" evidence="3"/>
<dbReference type="SUPFAM" id="SSF55545">
    <property type="entry name" value="beta-N-acetylhexosaminidase-like domain"/>
    <property type="match status" value="1"/>
</dbReference>
<dbReference type="SUPFAM" id="SSF51445">
    <property type="entry name" value="(Trans)glycosidases"/>
    <property type="match status" value="1"/>
</dbReference>
<keyword evidence="5" id="KW-0326">Glycosidase</keyword>
<dbReference type="GO" id="GO:0004563">
    <property type="term" value="F:beta-N-acetylhexosaminidase activity"/>
    <property type="evidence" value="ECO:0007669"/>
    <property type="project" value="UniProtKB-EC"/>
</dbReference>
<name>A0A9D1W6W5_9SPHI</name>
<feature type="domain" description="Beta-hexosaminidase bacterial type N-terminal" evidence="9">
    <location>
        <begin position="26"/>
        <end position="146"/>
    </location>
</feature>
<feature type="domain" description="Glycoside hydrolase family 20 catalytic" evidence="8">
    <location>
        <begin position="149"/>
        <end position="498"/>
    </location>
</feature>
<dbReference type="Gene3D" id="3.30.379.10">
    <property type="entry name" value="Chitobiase/beta-hexosaminidase domain 2-like"/>
    <property type="match status" value="1"/>
</dbReference>
<feature type="signal peptide" evidence="7">
    <location>
        <begin position="1"/>
        <end position="20"/>
    </location>
</feature>
<reference evidence="10" key="1">
    <citation type="journal article" date="2021" name="PeerJ">
        <title>Extensive microbial diversity within the chicken gut microbiome revealed by metagenomics and culture.</title>
        <authorList>
            <person name="Gilroy R."/>
            <person name="Ravi A."/>
            <person name="Getino M."/>
            <person name="Pursley I."/>
            <person name="Horton D.L."/>
            <person name="Alikhan N.F."/>
            <person name="Baker D."/>
            <person name="Gharbi K."/>
            <person name="Hall N."/>
            <person name="Watson M."/>
            <person name="Adriaenssens E.M."/>
            <person name="Foster-Nyarko E."/>
            <person name="Jarju S."/>
            <person name="Secka A."/>
            <person name="Antonio M."/>
            <person name="Oren A."/>
            <person name="Chaudhuri R.R."/>
            <person name="La Ragione R."/>
            <person name="Hildebrand F."/>
            <person name="Pallen M.J."/>
        </authorList>
    </citation>
    <scope>NUCLEOTIDE SEQUENCE</scope>
    <source>
        <strain evidence="10">1719</strain>
    </source>
</reference>
<dbReference type="InterPro" id="IPR029018">
    <property type="entry name" value="Hex-like_dom2"/>
</dbReference>
<dbReference type="PIRSF" id="PIRSF001093">
    <property type="entry name" value="B-hxosamndse_ab_euk"/>
    <property type="match status" value="1"/>
</dbReference>
<keyword evidence="4" id="KW-0378">Hydrolase</keyword>
<dbReference type="InterPro" id="IPR015882">
    <property type="entry name" value="HEX_bac_N"/>
</dbReference>
<dbReference type="EMBL" id="DXEZ01000050">
    <property type="protein sequence ID" value="HIX53735.1"/>
    <property type="molecule type" value="Genomic_DNA"/>
</dbReference>
<dbReference type="GO" id="GO:0030203">
    <property type="term" value="P:glycosaminoglycan metabolic process"/>
    <property type="evidence" value="ECO:0007669"/>
    <property type="project" value="TreeGrafter"/>
</dbReference>
<sequence>MKKTLFSLLLLGLVAFYAKAQTHVSPILPKPASIAWQDGQFTIPNELKVYGEESQSEISYFSREVLAVSGLKTKLTSDPSASQLILAVDSQLVKQPEGYQLIVTPENIQITGHDDAGVFYGLQSLIQLLYAGKEDLAIPAQTINDAPAFSWRSYLIDEGRYFKGEKEVYEMLDEMAALKFNVLHWHLTDDGGWRIEIKKYPKLTEIGSKRKDTEIGTWGSGKTSGEPHDGFYTQEEVKRILRYARERHIKVVPEIEMPGHASAAIASYSWLGSSGEEIEVPVKFGKHYPTFNVANARVQQFLKEVVDEVLELFQTDVIHIGGDEVRFNEWENNDEINALKQKNNFSSYMDIQIDFTNKMSQYIQGKGARMMGWNEILGQVLHEDDNIHFDNPSQQVAGNVIVQYWKGDLQEIASAVSKGYDIVNSHHQYTYLDYTFDQIPFEKSYNFQPIPDNIPEELKHKIIGIGCQMWAEWAPTKKVVQKQTFPRLAAYAEVAWTPRELKDYDDFLSRLPYFLKRWDNKGILYTDVFAL</sequence>
<gene>
    <name evidence="10" type="ORF">H9853_01810</name>
</gene>
<protein>
    <recommendedName>
        <fullName evidence="3">beta-N-acetylhexosaminidase</fullName>
        <ecNumber evidence="3">3.2.1.52</ecNumber>
    </recommendedName>
</protein>
<evidence type="ECO:0000256" key="7">
    <source>
        <dbReference type="SAM" id="SignalP"/>
    </source>
</evidence>
<evidence type="ECO:0000256" key="6">
    <source>
        <dbReference type="PIRSR" id="PIRSR625705-1"/>
    </source>
</evidence>